<dbReference type="Proteomes" id="UP000003163">
    <property type="component" value="Unassembled WGS sequence"/>
</dbReference>
<dbReference type="GO" id="GO:0007019">
    <property type="term" value="P:microtubule depolymerization"/>
    <property type="evidence" value="ECO:0007669"/>
    <property type="project" value="TreeGrafter"/>
</dbReference>
<dbReference type="PRINTS" id="PR00380">
    <property type="entry name" value="KINESINHEAVY"/>
</dbReference>
<protein>
    <recommendedName>
        <fullName evidence="2">Kinesin motor domain-containing protein</fullName>
    </recommendedName>
</protein>
<feature type="binding site" evidence="1">
    <location>
        <begin position="147"/>
        <end position="154"/>
    </location>
    <ligand>
        <name>ATP</name>
        <dbReference type="ChEBI" id="CHEBI:30616"/>
    </ligand>
</feature>
<dbReference type="InterPro" id="IPR027640">
    <property type="entry name" value="Kinesin-like_fam"/>
</dbReference>
<keyword evidence="1" id="KW-0547">Nucleotide-binding</keyword>
<reference evidence="3 4" key="1">
    <citation type="submission" date="2011-08" db="EMBL/GenBank/DDBJ databases">
        <authorList>
            <person name="Liu Z.J."/>
            <person name="Shi F.L."/>
            <person name="Lu J.Q."/>
            <person name="Li M."/>
            <person name="Wang Z.L."/>
        </authorList>
    </citation>
    <scope>NUCLEOTIDE SEQUENCE [LARGE SCALE GENOMIC DNA]</scope>
    <source>
        <strain evidence="3 4">USNM 41457</strain>
    </source>
</reference>
<dbReference type="Pfam" id="PF00225">
    <property type="entry name" value="Kinesin"/>
    <property type="match status" value="1"/>
</dbReference>
<evidence type="ECO:0000313" key="3">
    <source>
        <dbReference type="EMBL" id="EJW04795.1"/>
    </source>
</evidence>
<dbReference type="STRING" id="1003232.J9DQF7"/>
<keyword evidence="4" id="KW-1185">Reference proteome</keyword>
<reference evidence="4" key="2">
    <citation type="submission" date="2015-07" db="EMBL/GenBank/DDBJ databases">
        <title>Contrasting host-pathogen interactions and genome evolution in two generalist and specialist microsporidian pathogens of mosquitoes.</title>
        <authorList>
            <consortium name="The Broad Institute Genomics Platform"/>
            <consortium name="The Broad Institute Genome Sequencing Center for Infectious Disease"/>
            <person name="Cuomo C.A."/>
            <person name="Sanscrainte N.D."/>
            <person name="Goldberg J.M."/>
            <person name="Heiman D."/>
            <person name="Young S."/>
            <person name="Zeng Q."/>
            <person name="Becnel J.J."/>
            <person name="Birren B.W."/>
        </authorList>
    </citation>
    <scope>NUCLEOTIDE SEQUENCE [LARGE SCALE GENOMIC DNA]</scope>
    <source>
        <strain evidence="4">USNM 41457</strain>
    </source>
</reference>
<organism evidence="3 4">
    <name type="scientific">Edhazardia aedis (strain USNM 41457)</name>
    <name type="common">Microsporidian parasite</name>
    <dbReference type="NCBI Taxonomy" id="1003232"/>
    <lineage>
        <taxon>Eukaryota</taxon>
        <taxon>Fungi</taxon>
        <taxon>Fungi incertae sedis</taxon>
        <taxon>Microsporidia</taxon>
        <taxon>Edhazardia</taxon>
    </lineage>
</organism>
<dbReference type="PANTHER" id="PTHR47971:SF20">
    <property type="entry name" value="KINESIN-LIKE PROTEIN KIF24"/>
    <property type="match status" value="1"/>
</dbReference>
<gene>
    <name evidence="3" type="ORF">EDEG_01017</name>
</gene>
<dbReference type="OrthoDB" id="3176171at2759"/>
<evidence type="ECO:0000256" key="1">
    <source>
        <dbReference type="PROSITE-ProRule" id="PRU00283"/>
    </source>
</evidence>
<dbReference type="SUPFAM" id="SSF52540">
    <property type="entry name" value="P-loop containing nucleoside triphosphate hydrolases"/>
    <property type="match status" value="1"/>
</dbReference>
<proteinExistence type="inferred from homology"/>
<keyword evidence="1" id="KW-0505">Motor protein</keyword>
<dbReference type="InParanoid" id="J9DQF7"/>
<dbReference type="SMART" id="SM00129">
    <property type="entry name" value="KISc"/>
    <property type="match status" value="1"/>
</dbReference>
<dbReference type="PANTHER" id="PTHR47971">
    <property type="entry name" value="KINESIN-RELATED PROTEIN 6"/>
    <property type="match status" value="1"/>
</dbReference>
<dbReference type="InterPro" id="IPR027417">
    <property type="entry name" value="P-loop_NTPase"/>
</dbReference>
<dbReference type="PROSITE" id="PS50067">
    <property type="entry name" value="KINESIN_MOTOR_2"/>
    <property type="match status" value="1"/>
</dbReference>
<dbReference type="InterPro" id="IPR001752">
    <property type="entry name" value="Kinesin_motor_dom"/>
</dbReference>
<accession>J9DQF7</accession>
<dbReference type="AlphaFoldDB" id="J9DQF7"/>
<keyword evidence="1" id="KW-0067">ATP-binding</keyword>
<dbReference type="EMBL" id="AFBI03000013">
    <property type="protein sequence ID" value="EJW04795.1"/>
    <property type="molecule type" value="Genomic_DNA"/>
</dbReference>
<sequence length="508" mass="58491">MKIFRNPYRYSNTTKDISNKLVKDVTDSDDLKRGISNNQNLSISNKSLAEKKQPEEMSNDLIRKIEVCVRKKPTTMYDKDVVDMKNGKVIVQELKKKLDLSQYIEEHEFHFNHTFDEYTRNEDIFDKLKNIVNHVVSGGNGTMIAYGQTGTGKTHTMYHPSNGLVFQSINEWLKFRTSGYISFIEIYNSTVFDLLDFREKIELREKENSLYFSSLTEVEFKSLAEGIKIVNSGLICRKKGTTSTNNESSRSHAILRISSKKNEFTNDGNCLVLVDLAGSERGSDRLGTNKLTRNEGAEINKSLLALKECIRNLEKNCSYQPFRQSKLTQILKSSLIGMSQTVLIATISPAKESVEYTLNTLRYASKFNVPNKNKKLLNNEVVRRDEIVSLPTVTAYNQKYDFKDIKFQGNCKFGKRFFLGSSEPIQQFHGFNFDSNFCQKNIRTNEESFYSDRNLNENNQINLSRKRIEKIAQSIIKETENTLDVKLLKKTAGFLKLIEKEIFNMKFS</sequence>
<dbReference type="GO" id="GO:0008017">
    <property type="term" value="F:microtubule binding"/>
    <property type="evidence" value="ECO:0007669"/>
    <property type="project" value="InterPro"/>
</dbReference>
<feature type="domain" description="Kinesin motor" evidence="2">
    <location>
        <begin position="64"/>
        <end position="370"/>
    </location>
</feature>
<comment type="similarity">
    <text evidence="1">Belongs to the TRAFAC class myosin-kinesin ATPase superfamily. Kinesin family.</text>
</comment>
<dbReference type="GO" id="GO:0005524">
    <property type="term" value="F:ATP binding"/>
    <property type="evidence" value="ECO:0007669"/>
    <property type="project" value="UniProtKB-UniRule"/>
</dbReference>
<dbReference type="HOGENOM" id="CLU_536385_0_0_1"/>
<dbReference type="VEuPathDB" id="MicrosporidiaDB:EDEG_01017"/>
<evidence type="ECO:0000313" key="4">
    <source>
        <dbReference type="Proteomes" id="UP000003163"/>
    </source>
</evidence>
<dbReference type="GO" id="GO:0007018">
    <property type="term" value="P:microtubule-based movement"/>
    <property type="evidence" value="ECO:0007669"/>
    <property type="project" value="InterPro"/>
</dbReference>
<name>J9DQF7_EDHAE</name>
<dbReference type="GO" id="GO:0003777">
    <property type="term" value="F:microtubule motor activity"/>
    <property type="evidence" value="ECO:0007669"/>
    <property type="project" value="InterPro"/>
</dbReference>
<dbReference type="InterPro" id="IPR036961">
    <property type="entry name" value="Kinesin_motor_dom_sf"/>
</dbReference>
<dbReference type="Gene3D" id="3.40.850.10">
    <property type="entry name" value="Kinesin motor domain"/>
    <property type="match status" value="1"/>
</dbReference>
<comment type="caution">
    <text evidence="3">The sequence shown here is derived from an EMBL/GenBank/DDBJ whole genome shotgun (WGS) entry which is preliminary data.</text>
</comment>
<evidence type="ECO:0000259" key="2">
    <source>
        <dbReference type="PROSITE" id="PS50067"/>
    </source>
</evidence>
<dbReference type="GO" id="GO:0005874">
    <property type="term" value="C:microtubule"/>
    <property type="evidence" value="ECO:0007669"/>
    <property type="project" value="TreeGrafter"/>
</dbReference>